<dbReference type="Proteomes" id="UP000270296">
    <property type="component" value="Unassembled WGS sequence"/>
</dbReference>
<protein>
    <submittedName>
        <fullName evidence="5">ThiF domain-containing protein</fullName>
    </submittedName>
</protein>
<proteinExistence type="predicted"/>
<keyword evidence="1" id="KW-0479">Metal-binding</keyword>
<evidence type="ECO:0000313" key="4">
    <source>
        <dbReference type="Proteomes" id="UP000270296"/>
    </source>
</evidence>
<gene>
    <name evidence="3" type="ORF">SBAD_LOCUS10592</name>
</gene>
<keyword evidence="4" id="KW-1185">Reference proteome</keyword>
<dbReference type="WBParaSite" id="SBAD_0001096201-mRNA-1">
    <property type="protein sequence ID" value="SBAD_0001096201-mRNA-1"/>
    <property type="gene ID" value="SBAD_0001096201"/>
</dbReference>
<reference evidence="3 4" key="2">
    <citation type="submission" date="2018-11" db="EMBL/GenBank/DDBJ databases">
        <authorList>
            <consortium name="Pathogen Informatics"/>
        </authorList>
    </citation>
    <scope>NUCLEOTIDE SEQUENCE [LARGE SCALE GENOMIC DNA]</scope>
</reference>
<dbReference type="Pfam" id="PF23010">
    <property type="entry name" value="RA_3"/>
    <property type="match status" value="1"/>
</dbReference>
<dbReference type="OrthoDB" id="737510at2759"/>
<feature type="domain" description="PHLPP-like RA" evidence="2">
    <location>
        <begin position="1"/>
        <end position="88"/>
    </location>
</feature>
<evidence type="ECO:0000313" key="5">
    <source>
        <dbReference type="WBParaSite" id="SBAD_0001096201-mRNA-1"/>
    </source>
</evidence>
<reference evidence="5" key="1">
    <citation type="submission" date="2016-06" db="UniProtKB">
        <authorList>
            <consortium name="WormBaseParasite"/>
        </authorList>
    </citation>
    <scope>IDENTIFICATION</scope>
</reference>
<organism evidence="5">
    <name type="scientific">Soboliphyme baturini</name>
    <dbReference type="NCBI Taxonomy" id="241478"/>
    <lineage>
        <taxon>Eukaryota</taxon>
        <taxon>Metazoa</taxon>
        <taxon>Ecdysozoa</taxon>
        <taxon>Nematoda</taxon>
        <taxon>Enoplea</taxon>
        <taxon>Dorylaimia</taxon>
        <taxon>Dioctophymatida</taxon>
        <taxon>Dioctophymatoidea</taxon>
        <taxon>Soboliphymatidae</taxon>
        <taxon>Soboliphyme</taxon>
    </lineage>
</organism>
<dbReference type="GO" id="GO:0046872">
    <property type="term" value="F:metal ion binding"/>
    <property type="evidence" value="ECO:0007669"/>
    <property type="project" value="UniProtKB-KW"/>
</dbReference>
<dbReference type="AlphaFoldDB" id="A0A183J3Z4"/>
<evidence type="ECO:0000313" key="3">
    <source>
        <dbReference type="EMBL" id="VDP33062.1"/>
    </source>
</evidence>
<accession>A0A183J3Z4</accession>
<sequence length="91" mass="10038">IYDPDENLNRSLVVPCTVGTTCGTICTQLGLAVDDLHIQFGGDLLRRLTADSQPLKIQNSFLASIGFDAPRQQDLGDSVDLRWLIRFYAGK</sequence>
<name>A0A183J3Z4_9BILA</name>
<dbReference type="EMBL" id="UZAM01014297">
    <property type="protein sequence ID" value="VDP33062.1"/>
    <property type="molecule type" value="Genomic_DNA"/>
</dbReference>
<evidence type="ECO:0000259" key="2">
    <source>
        <dbReference type="Pfam" id="PF23010"/>
    </source>
</evidence>
<dbReference type="InterPro" id="IPR055071">
    <property type="entry name" value="RA_PHLPP-like"/>
</dbReference>
<evidence type="ECO:0000256" key="1">
    <source>
        <dbReference type="ARBA" id="ARBA00022723"/>
    </source>
</evidence>